<dbReference type="Proteomes" id="UP000265520">
    <property type="component" value="Unassembled WGS sequence"/>
</dbReference>
<accession>A0A392SSE1</accession>
<sequence>IPSRPPPSRTTTLIPLLGHEGATRGIIHIEFKNNSTSEFDTTL</sequence>
<organism evidence="1 2">
    <name type="scientific">Trifolium medium</name>
    <dbReference type="NCBI Taxonomy" id="97028"/>
    <lineage>
        <taxon>Eukaryota</taxon>
        <taxon>Viridiplantae</taxon>
        <taxon>Streptophyta</taxon>
        <taxon>Embryophyta</taxon>
        <taxon>Tracheophyta</taxon>
        <taxon>Spermatophyta</taxon>
        <taxon>Magnoliopsida</taxon>
        <taxon>eudicotyledons</taxon>
        <taxon>Gunneridae</taxon>
        <taxon>Pentapetalae</taxon>
        <taxon>rosids</taxon>
        <taxon>fabids</taxon>
        <taxon>Fabales</taxon>
        <taxon>Fabaceae</taxon>
        <taxon>Papilionoideae</taxon>
        <taxon>50 kb inversion clade</taxon>
        <taxon>NPAAA clade</taxon>
        <taxon>Hologalegina</taxon>
        <taxon>IRL clade</taxon>
        <taxon>Trifolieae</taxon>
        <taxon>Trifolium</taxon>
    </lineage>
</organism>
<evidence type="ECO:0000313" key="2">
    <source>
        <dbReference type="Proteomes" id="UP000265520"/>
    </source>
</evidence>
<proteinExistence type="predicted"/>
<comment type="caution">
    <text evidence="1">The sequence shown here is derived from an EMBL/GenBank/DDBJ whole genome shotgun (WGS) entry which is preliminary data.</text>
</comment>
<dbReference type="AlphaFoldDB" id="A0A392SSE1"/>
<reference evidence="1 2" key="1">
    <citation type="journal article" date="2018" name="Front. Plant Sci.">
        <title>Red Clover (Trifolium pratense) and Zigzag Clover (T. medium) - A Picture of Genomic Similarities and Differences.</title>
        <authorList>
            <person name="Dluhosova J."/>
            <person name="Istvanek J."/>
            <person name="Nedelnik J."/>
            <person name="Repkova J."/>
        </authorList>
    </citation>
    <scope>NUCLEOTIDE SEQUENCE [LARGE SCALE GENOMIC DNA]</scope>
    <source>
        <strain evidence="2">cv. 10/8</strain>
        <tissue evidence="1">Leaf</tissue>
    </source>
</reference>
<protein>
    <submittedName>
        <fullName evidence="1">Uncharacterized protein</fullName>
    </submittedName>
</protein>
<name>A0A392SSE1_9FABA</name>
<evidence type="ECO:0000313" key="1">
    <source>
        <dbReference type="EMBL" id="MCI50840.1"/>
    </source>
</evidence>
<feature type="non-terminal residue" evidence="1">
    <location>
        <position position="1"/>
    </location>
</feature>
<keyword evidence="2" id="KW-1185">Reference proteome</keyword>
<dbReference type="EMBL" id="LXQA010422879">
    <property type="protein sequence ID" value="MCI50840.1"/>
    <property type="molecule type" value="Genomic_DNA"/>
</dbReference>